<reference evidence="1" key="1">
    <citation type="submission" date="2020-03" db="EMBL/GenBank/DDBJ databases">
        <title>A high-quality chromosome-level genome assembly of a woody plant with both climbing and erect habits, Rhamnella rubrinervis.</title>
        <authorList>
            <person name="Lu Z."/>
            <person name="Yang Y."/>
            <person name="Zhu X."/>
            <person name="Sun Y."/>
        </authorList>
    </citation>
    <scope>NUCLEOTIDE SEQUENCE</scope>
    <source>
        <strain evidence="1">BYM</strain>
        <tissue evidence="1">Leaf</tissue>
    </source>
</reference>
<keyword evidence="2" id="KW-1185">Reference proteome</keyword>
<protein>
    <submittedName>
        <fullName evidence="1">Uncharacterized protein</fullName>
    </submittedName>
</protein>
<proteinExistence type="predicted"/>
<evidence type="ECO:0000313" key="2">
    <source>
        <dbReference type="Proteomes" id="UP000796880"/>
    </source>
</evidence>
<dbReference type="AlphaFoldDB" id="A0A8K0MJA8"/>
<sequence>MEELVHMTRVQQQRNEVQEQINRHLLEAFNVVKTPPTPIRTDLPQQTKRAKVLGKGKIPVRAEERTESRAKVVLGGRCRVMHRAETLTRQTIIPSKGEELLGQHYGTDNVQSVCFKAEGTSFPMVQSSFIAEYWIIP</sequence>
<dbReference type="EMBL" id="VOIH02000004">
    <property type="protein sequence ID" value="KAF3448131.1"/>
    <property type="molecule type" value="Genomic_DNA"/>
</dbReference>
<accession>A0A8K0MJA8</accession>
<evidence type="ECO:0000313" key="1">
    <source>
        <dbReference type="EMBL" id="KAF3448131.1"/>
    </source>
</evidence>
<organism evidence="1 2">
    <name type="scientific">Rhamnella rubrinervis</name>
    <dbReference type="NCBI Taxonomy" id="2594499"/>
    <lineage>
        <taxon>Eukaryota</taxon>
        <taxon>Viridiplantae</taxon>
        <taxon>Streptophyta</taxon>
        <taxon>Embryophyta</taxon>
        <taxon>Tracheophyta</taxon>
        <taxon>Spermatophyta</taxon>
        <taxon>Magnoliopsida</taxon>
        <taxon>eudicotyledons</taxon>
        <taxon>Gunneridae</taxon>
        <taxon>Pentapetalae</taxon>
        <taxon>rosids</taxon>
        <taxon>fabids</taxon>
        <taxon>Rosales</taxon>
        <taxon>Rhamnaceae</taxon>
        <taxon>rhamnoid group</taxon>
        <taxon>Rhamneae</taxon>
        <taxon>Rhamnella</taxon>
    </lineage>
</organism>
<name>A0A8K0MJA8_9ROSA</name>
<dbReference type="Proteomes" id="UP000796880">
    <property type="component" value="Unassembled WGS sequence"/>
</dbReference>
<gene>
    <name evidence="1" type="ORF">FNV43_RR08842</name>
</gene>
<comment type="caution">
    <text evidence="1">The sequence shown here is derived from an EMBL/GenBank/DDBJ whole genome shotgun (WGS) entry which is preliminary data.</text>
</comment>